<protein>
    <submittedName>
        <fullName evidence="1">Uncharacterized protein</fullName>
    </submittedName>
</protein>
<dbReference type="HOGENOM" id="CLU_2697861_0_0_10"/>
<name>A5FBH0_FLAJ1</name>
<dbReference type="eggNOG" id="ENOG502ZTDD">
    <property type="taxonomic scope" value="Bacteria"/>
</dbReference>
<organism evidence="1 2">
    <name type="scientific">Flavobacterium johnsoniae (strain ATCC 17061 / DSM 2064 / JCM 8514 / BCRC 14874 / CCUG 350202 / NBRC 14942 / NCIMB 11054 / UW101)</name>
    <name type="common">Cytophaga johnsonae</name>
    <dbReference type="NCBI Taxonomy" id="376686"/>
    <lineage>
        <taxon>Bacteria</taxon>
        <taxon>Pseudomonadati</taxon>
        <taxon>Bacteroidota</taxon>
        <taxon>Flavobacteriia</taxon>
        <taxon>Flavobacteriales</taxon>
        <taxon>Flavobacteriaceae</taxon>
        <taxon>Flavobacterium</taxon>
    </lineage>
</organism>
<keyword evidence="2" id="KW-1185">Reference proteome</keyword>
<evidence type="ECO:0000313" key="1">
    <source>
        <dbReference type="EMBL" id="ABQ07452.1"/>
    </source>
</evidence>
<dbReference type="AlphaFoldDB" id="A5FBH0"/>
<accession>A5FBH0</accession>
<sequence length="71" mass="8035">MDSPIVTKSILQCPECCSKYTERILLKGKTLSSRCVFCSAVFEITEPHQCCIYCAYGNVPCPEKQNKIKKQ</sequence>
<reference evidence="1 2" key="1">
    <citation type="journal article" date="2009" name="Appl. Environ. Microbiol.">
        <title>Novel features of the polysaccharide-digesting gliding bacterium Flavobacterium johnsoniae as revealed by genome sequence analysis.</title>
        <authorList>
            <person name="McBride M.J."/>
            <person name="Xie G."/>
            <person name="Martens E.C."/>
            <person name="Lapidus A."/>
            <person name="Henrissat B."/>
            <person name="Rhodes R.G."/>
            <person name="Goltsman E."/>
            <person name="Wang W."/>
            <person name="Xu J."/>
            <person name="Hunnicutt D.W."/>
            <person name="Staroscik A.M."/>
            <person name="Hoover T.R."/>
            <person name="Cheng Y.Q."/>
            <person name="Stein J.L."/>
        </authorList>
    </citation>
    <scope>NUCLEOTIDE SEQUENCE [LARGE SCALE GENOMIC DNA]</scope>
    <source>
        <strain evidence="2">ATCC 17061 / DSM 2064 / JCM 8514 / BCRC 14874 / CCUG 350202 / NBRC 14942 / NCIMB 11054 / UW101</strain>
    </source>
</reference>
<dbReference type="KEGG" id="fjo:Fjoh_4449"/>
<dbReference type="STRING" id="376686.Fjoh_4449"/>
<dbReference type="Proteomes" id="UP000006694">
    <property type="component" value="Chromosome"/>
</dbReference>
<evidence type="ECO:0000313" key="2">
    <source>
        <dbReference type="Proteomes" id="UP000006694"/>
    </source>
</evidence>
<dbReference type="EMBL" id="CP000685">
    <property type="protein sequence ID" value="ABQ07452.1"/>
    <property type="molecule type" value="Genomic_DNA"/>
</dbReference>
<gene>
    <name evidence="1" type="ordered locus">Fjoh_4449</name>
</gene>
<proteinExistence type="predicted"/>